<dbReference type="Proteomes" id="UP000693981">
    <property type="component" value="Unassembled WGS sequence"/>
</dbReference>
<evidence type="ECO:0000313" key="1">
    <source>
        <dbReference type="EMBL" id="KAG7398956.1"/>
    </source>
</evidence>
<evidence type="ECO:0000313" key="2">
    <source>
        <dbReference type="Proteomes" id="UP000693981"/>
    </source>
</evidence>
<protein>
    <recommendedName>
        <fullName evidence="3">F-box domain-containing protein</fullName>
    </recommendedName>
</protein>
<gene>
    <name evidence="1" type="ORF">PHYBOEH_010061</name>
</gene>
<accession>A0A8T1WZS8</accession>
<organism evidence="1 2">
    <name type="scientific">Phytophthora boehmeriae</name>
    <dbReference type="NCBI Taxonomy" id="109152"/>
    <lineage>
        <taxon>Eukaryota</taxon>
        <taxon>Sar</taxon>
        <taxon>Stramenopiles</taxon>
        <taxon>Oomycota</taxon>
        <taxon>Peronosporomycetes</taxon>
        <taxon>Peronosporales</taxon>
        <taxon>Peronosporaceae</taxon>
        <taxon>Phytophthora</taxon>
    </lineage>
</organism>
<dbReference type="OrthoDB" id="152766at2759"/>
<name>A0A8T1WZS8_9STRA</name>
<dbReference type="EMBL" id="JAGDFL010000067">
    <property type="protein sequence ID" value="KAG7398956.1"/>
    <property type="molecule type" value="Genomic_DNA"/>
</dbReference>
<evidence type="ECO:0008006" key="3">
    <source>
        <dbReference type="Google" id="ProtNLM"/>
    </source>
</evidence>
<comment type="caution">
    <text evidence="1">The sequence shown here is derived from an EMBL/GenBank/DDBJ whole genome shotgun (WGS) entry which is preliminary data.</text>
</comment>
<proteinExistence type="predicted"/>
<keyword evidence="2" id="KW-1185">Reference proteome</keyword>
<reference evidence="1" key="1">
    <citation type="submission" date="2021-02" db="EMBL/GenBank/DDBJ databases">
        <authorList>
            <person name="Palmer J.M."/>
        </authorList>
    </citation>
    <scope>NUCLEOTIDE SEQUENCE</scope>
    <source>
        <strain evidence="1">SCRP23</strain>
    </source>
</reference>
<dbReference type="AlphaFoldDB" id="A0A8T1WZS8"/>
<sequence>MPTLLELPAELLELNVCHFLDVTSLTQLSIVNRSFQHEITQCSKLWGLLIARHFGYVDKSPPGCRFGNSLNVQEEVKPRAISWKAVFIAAWRDSLELASTALQENDVVQIYHKQKQCPELLLPLEAQIREELLLMQGLRKFPTSVDLVHLYAQAIRQAHFVPRASATNTAIALRQLAV</sequence>